<dbReference type="HOGENOM" id="CLU_2821068_0_0_2"/>
<sequence>MTPLRAVSLAIAVALFISGLAIGIYTAAVGRFAADYVASFWTLAAMAYSYAYFAKWYERWLSESRKQ</sequence>
<evidence type="ECO:0000256" key="1">
    <source>
        <dbReference type="SAM" id="Phobius"/>
    </source>
</evidence>
<dbReference type="eggNOG" id="arCOG09777">
    <property type="taxonomic scope" value="Archaea"/>
</dbReference>
<dbReference type="OrthoDB" id="375337at2157"/>
<reference key="2">
    <citation type="submission" date="2011-03" db="EMBL/GenBank/DDBJ databases">
        <title>Complete genome sequence of the thermoacidophilic crenarchaeon Thermoproteus uzoniensis 768-20.</title>
        <authorList>
            <person name="Mardanov A.V."/>
            <person name="Gumerov V.M."/>
            <person name="Beletsky A.V."/>
            <person name="Prokofeva M.I."/>
            <person name="Bonch-Osmolovskaya E.A."/>
            <person name="Ravin N.V."/>
            <person name="Skryabin K.G."/>
        </authorList>
    </citation>
    <scope>NUCLEOTIDE SEQUENCE</scope>
    <source>
        <strain>768-20</strain>
    </source>
</reference>
<organism evidence="2 3">
    <name type="scientific">Thermoproteus uzoniensis (strain 768-20)</name>
    <dbReference type="NCBI Taxonomy" id="999630"/>
    <lineage>
        <taxon>Archaea</taxon>
        <taxon>Thermoproteota</taxon>
        <taxon>Thermoprotei</taxon>
        <taxon>Thermoproteales</taxon>
        <taxon>Thermoproteaceae</taxon>
        <taxon>Thermoproteus</taxon>
    </lineage>
</organism>
<protein>
    <submittedName>
        <fullName evidence="2">Uncharacterized protein</fullName>
    </submittedName>
</protein>
<gene>
    <name evidence="2" type="ordered locus">TUZN_1075</name>
</gene>
<dbReference type="Proteomes" id="UP000008138">
    <property type="component" value="Chromosome"/>
</dbReference>
<keyword evidence="1" id="KW-1133">Transmembrane helix</keyword>
<dbReference type="GeneID" id="10360604"/>
<accession>F2L073</accession>
<proteinExistence type="predicted"/>
<evidence type="ECO:0000313" key="3">
    <source>
        <dbReference type="Proteomes" id="UP000008138"/>
    </source>
</evidence>
<evidence type="ECO:0000313" key="2">
    <source>
        <dbReference type="EMBL" id="AEA12555.1"/>
    </source>
</evidence>
<dbReference type="STRING" id="999630.TUZN_1075"/>
<dbReference type="AlphaFoldDB" id="F2L073"/>
<keyword evidence="3" id="KW-1185">Reference proteome</keyword>
<dbReference type="EMBL" id="CP002590">
    <property type="protein sequence ID" value="AEA12555.1"/>
    <property type="molecule type" value="Genomic_DNA"/>
</dbReference>
<keyword evidence="1" id="KW-0812">Transmembrane</keyword>
<feature type="transmembrane region" description="Helical" evidence="1">
    <location>
        <begin position="37"/>
        <end position="57"/>
    </location>
</feature>
<reference evidence="2 3" key="1">
    <citation type="journal article" date="2011" name="J. Bacteriol.">
        <title>Complete genome sequence of the thermoacidophilic crenarchaeon Thermoproteus uzoniensis 768-20.</title>
        <authorList>
            <person name="Mardanov A.V."/>
            <person name="Gumerov V.M."/>
            <person name="Beletsky A.V."/>
            <person name="Prokofeva M.I."/>
            <person name="Bonch-Osmolovskaya E.A."/>
            <person name="Ravin N.V."/>
            <person name="Skryabin K.G."/>
        </authorList>
    </citation>
    <scope>NUCLEOTIDE SEQUENCE [LARGE SCALE GENOMIC DNA]</scope>
    <source>
        <strain evidence="2 3">768-20</strain>
    </source>
</reference>
<keyword evidence="1" id="KW-0472">Membrane</keyword>
<dbReference type="RefSeq" id="WP_013679891.1">
    <property type="nucleotide sequence ID" value="NC_015315.1"/>
</dbReference>
<dbReference type="KEGG" id="tuz:TUZN_1075"/>
<name>F2L073_THEU7</name>